<gene>
    <name evidence="1" type="ORF">HNR60_003782</name>
</gene>
<proteinExistence type="predicted"/>
<dbReference type="AlphaFoldDB" id="A0A7W8E0L9"/>
<keyword evidence="2" id="KW-1185">Reference proteome</keyword>
<comment type="caution">
    <text evidence="1">The sequence shown here is derived from an EMBL/GenBank/DDBJ whole genome shotgun (WGS) entry which is preliminary data.</text>
</comment>
<protein>
    <submittedName>
        <fullName evidence="1">Uncharacterized protein</fullName>
    </submittedName>
</protein>
<dbReference type="RefSeq" id="WP_246433010.1">
    <property type="nucleotide sequence ID" value="NZ_JACHIH010000029.1"/>
</dbReference>
<sequence>MELDDLEALAEALIESLAAARAAVRERVFVALRLAAAAFFTPLETLFLRVFCDTACAWTATPLFDVAQDS</sequence>
<reference evidence="1 2" key="1">
    <citation type="submission" date="2020-08" db="EMBL/GenBank/DDBJ databases">
        <title>Genomic Encyclopedia of Type Strains, Phase IV (KMG-IV): sequencing the most valuable type-strain genomes for metagenomic binning, comparative biology and taxonomic classification.</title>
        <authorList>
            <person name="Goeker M."/>
        </authorList>
    </citation>
    <scope>NUCLEOTIDE SEQUENCE [LARGE SCALE GENOMIC DNA]</scope>
    <source>
        <strain evidence="1 2">DSM 12706</strain>
    </source>
</reference>
<accession>A0A7W8E0L9</accession>
<dbReference type="Proteomes" id="UP000542353">
    <property type="component" value="Unassembled WGS sequence"/>
</dbReference>
<evidence type="ECO:0000313" key="2">
    <source>
        <dbReference type="Proteomes" id="UP000542353"/>
    </source>
</evidence>
<organism evidence="1 2">
    <name type="scientific">Rhodopseudomonas rhenobacensis</name>
    <dbReference type="NCBI Taxonomy" id="87461"/>
    <lineage>
        <taxon>Bacteria</taxon>
        <taxon>Pseudomonadati</taxon>
        <taxon>Pseudomonadota</taxon>
        <taxon>Alphaproteobacteria</taxon>
        <taxon>Hyphomicrobiales</taxon>
        <taxon>Nitrobacteraceae</taxon>
        <taxon>Rhodopseudomonas</taxon>
    </lineage>
</organism>
<evidence type="ECO:0000313" key="1">
    <source>
        <dbReference type="EMBL" id="MBB5049010.1"/>
    </source>
</evidence>
<name>A0A7W8E0L9_9BRAD</name>
<dbReference type="EMBL" id="JACHIH010000029">
    <property type="protein sequence ID" value="MBB5049010.1"/>
    <property type="molecule type" value="Genomic_DNA"/>
</dbReference>